<dbReference type="InterPro" id="IPR028916">
    <property type="entry name" value="Tox-GHH_dom"/>
</dbReference>
<accession>A0A816GH76</accession>
<sequence>SHFHQLKSHLNQPVFRQFKINIRYQTTKENLIDIDLIISNTTIFHIKFGSTYDEEYRRLIEYNLSQMVTNVWQHERTYLMENSRLYYLYPWSSNEIDELISNGYLANYTITYRYDPLIYPEIVDDPTNFRFQIKT</sequence>
<gene>
    <name evidence="2" type="ORF">XAT740_LOCUS59175</name>
</gene>
<dbReference type="AlphaFoldDB" id="A0A816GH76"/>
<evidence type="ECO:0000313" key="2">
    <source>
        <dbReference type="EMBL" id="CAF1673668.1"/>
    </source>
</evidence>
<evidence type="ECO:0000259" key="1">
    <source>
        <dbReference type="Pfam" id="PF15636"/>
    </source>
</evidence>
<dbReference type="Proteomes" id="UP000663828">
    <property type="component" value="Unassembled WGS sequence"/>
</dbReference>
<dbReference type="Pfam" id="PF15636">
    <property type="entry name" value="Tox-GHH"/>
    <property type="match status" value="1"/>
</dbReference>
<protein>
    <recommendedName>
        <fullName evidence="1">Tox-GHH domain-containing protein</fullName>
    </recommendedName>
</protein>
<name>A0A816GH76_ADIRI</name>
<reference evidence="2" key="1">
    <citation type="submission" date="2021-02" db="EMBL/GenBank/DDBJ databases">
        <authorList>
            <person name="Nowell W R."/>
        </authorList>
    </citation>
    <scope>NUCLEOTIDE SEQUENCE</scope>
</reference>
<keyword evidence="3" id="KW-1185">Reference proteome</keyword>
<comment type="caution">
    <text evidence="2">The sequence shown here is derived from an EMBL/GenBank/DDBJ whole genome shotgun (WGS) entry which is preliminary data.</text>
</comment>
<proteinExistence type="predicted"/>
<dbReference type="EMBL" id="CAJNOR010013503">
    <property type="protein sequence ID" value="CAF1673668.1"/>
    <property type="molecule type" value="Genomic_DNA"/>
</dbReference>
<feature type="non-terminal residue" evidence="2">
    <location>
        <position position="1"/>
    </location>
</feature>
<evidence type="ECO:0000313" key="3">
    <source>
        <dbReference type="Proteomes" id="UP000663828"/>
    </source>
</evidence>
<feature type="domain" description="Tox-GHH" evidence="1">
    <location>
        <begin position="54"/>
        <end position="132"/>
    </location>
</feature>
<organism evidence="2 3">
    <name type="scientific">Adineta ricciae</name>
    <name type="common">Rotifer</name>
    <dbReference type="NCBI Taxonomy" id="249248"/>
    <lineage>
        <taxon>Eukaryota</taxon>
        <taxon>Metazoa</taxon>
        <taxon>Spiralia</taxon>
        <taxon>Gnathifera</taxon>
        <taxon>Rotifera</taxon>
        <taxon>Eurotatoria</taxon>
        <taxon>Bdelloidea</taxon>
        <taxon>Adinetida</taxon>
        <taxon>Adinetidae</taxon>
        <taxon>Adineta</taxon>
    </lineage>
</organism>